<dbReference type="STRING" id="1526.SAMN02910262_01077"/>
<dbReference type="RefSeq" id="WP_074649873.1">
    <property type="nucleotide sequence ID" value="NZ_FOIL01000033.1"/>
</dbReference>
<evidence type="ECO:0000256" key="1">
    <source>
        <dbReference type="SAM" id="MobiDB-lite"/>
    </source>
</evidence>
<sequence length="189" mass="21494">MENSILNHFPVDPGIILITLMVITVISLVIMAGVIFQYRRLYRRYDVFMRGKDAETLEDVILDLVDETEDLRNSANANQEKMDYAMEIVKSSFRKLGMVKYNAFKGMGGNLSFAIALLDENNTGFVLNSVHSRDGCYLYMKDVLEGRTEVLLGNEEREALEQALGYIGKPGRSRRKENPQEEEAAEEEV</sequence>
<dbReference type="InterPro" id="IPR027981">
    <property type="entry name" value="DUF4446"/>
</dbReference>
<feature type="region of interest" description="Disordered" evidence="1">
    <location>
        <begin position="166"/>
        <end position="189"/>
    </location>
</feature>
<keyword evidence="2" id="KW-0812">Transmembrane</keyword>
<dbReference type="EMBL" id="FOIL01000033">
    <property type="protein sequence ID" value="SET69432.1"/>
    <property type="molecule type" value="Genomic_DNA"/>
</dbReference>
<feature type="compositionally biased region" description="Acidic residues" evidence="1">
    <location>
        <begin position="180"/>
        <end position="189"/>
    </location>
</feature>
<keyword evidence="2" id="KW-1133">Transmembrane helix</keyword>
<organism evidence="3 4">
    <name type="scientific">[Clostridium] aminophilum</name>
    <dbReference type="NCBI Taxonomy" id="1526"/>
    <lineage>
        <taxon>Bacteria</taxon>
        <taxon>Bacillati</taxon>
        <taxon>Bacillota</taxon>
        <taxon>Clostridia</taxon>
        <taxon>Lachnospirales</taxon>
        <taxon>Lachnospiraceae</taxon>
    </lineage>
</organism>
<proteinExistence type="predicted"/>
<reference evidence="3 4" key="1">
    <citation type="submission" date="2016-10" db="EMBL/GenBank/DDBJ databases">
        <authorList>
            <person name="de Groot N.N."/>
        </authorList>
    </citation>
    <scope>NUCLEOTIDE SEQUENCE [LARGE SCALE GENOMIC DNA]</scope>
    <source>
        <strain evidence="3 4">KH1P1</strain>
    </source>
</reference>
<keyword evidence="2" id="KW-0472">Membrane</keyword>
<dbReference type="Pfam" id="PF14584">
    <property type="entry name" value="DUF4446"/>
    <property type="match status" value="1"/>
</dbReference>
<protein>
    <recommendedName>
        <fullName evidence="5">DUF4446 domain-containing protein</fullName>
    </recommendedName>
</protein>
<dbReference type="eggNOG" id="COG1196">
    <property type="taxonomic scope" value="Bacteria"/>
</dbReference>
<dbReference type="Proteomes" id="UP000199820">
    <property type="component" value="Unassembled WGS sequence"/>
</dbReference>
<evidence type="ECO:0000313" key="3">
    <source>
        <dbReference type="EMBL" id="SET69432.1"/>
    </source>
</evidence>
<gene>
    <name evidence="3" type="ORF">SAMN04487771_103312</name>
</gene>
<dbReference type="AlphaFoldDB" id="A0A1I0GF34"/>
<accession>A0A1I0GF34</accession>
<evidence type="ECO:0008006" key="5">
    <source>
        <dbReference type="Google" id="ProtNLM"/>
    </source>
</evidence>
<evidence type="ECO:0000256" key="2">
    <source>
        <dbReference type="SAM" id="Phobius"/>
    </source>
</evidence>
<dbReference type="OrthoDB" id="5244042at2"/>
<keyword evidence="4" id="KW-1185">Reference proteome</keyword>
<evidence type="ECO:0000313" key="4">
    <source>
        <dbReference type="Proteomes" id="UP000199820"/>
    </source>
</evidence>
<name>A0A1I0GF34_9FIRM</name>
<feature type="transmembrane region" description="Helical" evidence="2">
    <location>
        <begin position="15"/>
        <end position="36"/>
    </location>
</feature>